<proteinExistence type="predicted"/>
<feature type="region of interest" description="Disordered" evidence="1">
    <location>
        <begin position="60"/>
        <end position="103"/>
    </location>
</feature>
<evidence type="ECO:0000313" key="3">
    <source>
        <dbReference type="Proteomes" id="UP001189429"/>
    </source>
</evidence>
<sequence length="147" mass="16701">MGTTSVRRPTNCRHARHARDTETNTCNNERARRVNHRACPCICVSSTVSIACAVATPAGRIPQCTPPERRQAKRSQQRPRLRRGRGARSPSPPLRRNNYKRSARRSLPCQLLHSMCNVRRGALRWHGKHMPMGNTRDVVAEPFTQET</sequence>
<dbReference type="Proteomes" id="UP001189429">
    <property type="component" value="Unassembled WGS sequence"/>
</dbReference>
<reference evidence="2" key="1">
    <citation type="submission" date="2023-10" db="EMBL/GenBank/DDBJ databases">
        <authorList>
            <person name="Chen Y."/>
            <person name="Shah S."/>
            <person name="Dougan E. K."/>
            <person name="Thang M."/>
            <person name="Chan C."/>
        </authorList>
    </citation>
    <scope>NUCLEOTIDE SEQUENCE [LARGE SCALE GENOMIC DNA]</scope>
</reference>
<protein>
    <submittedName>
        <fullName evidence="2">Uncharacterized protein</fullName>
    </submittedName>
</protein>
<dbReference type="EMBL" id="CAUYUJ010022688">
    <property type="protein sequence ID" value="CAK0912019.1"/>
    <property type="molecule type" value="Genomic_DNA"/>
</dbReference>
<comment type="caution">
    <text evidence="2">The sequence shown here is derived from an EMBL/GenBank/DDBJ whole genome shotgun (WGS) entry which is preliminary data.</text>
</comment>
<evidence type="ECO:0000256" key="1">
    <source>
        <dbReference type="SAM" id="MobiDB-lite"/>
    </source>
</evidence>
<gene>
    <name evidence="2" type="ORF">PCOR1329_LOCUS85709</name>
</gene>
<organism evidence="2 3">
    <name type="scientific">Prorocentrum cordatum</name>
    <dbReference type="NCBI Taxonomy" id="2364126"/>
    <lineage>
        <taxon>Eukaryota</taxon>
        <taxon>Sar</taxon>
        <taxon>Alveolata</taxon>
        <taxon>Dinophyceae</taxon>
        <taxon>Prorocentrales</taxon>
        <taxon>Prorocentraceae</taxon>
        <taxon>Prorocentrum</taxon>
    </lineage>
</organism>
<keyword evidence="3" id="KW-1185">Reference proteome</keyword>
<evidence type="ECO:0000313" key="2">
    <source>
        <dbReference type="EMBL" id="CAK0912019.1"/>
    </source>
</evidence>
<feature type="compositionally biased region" description="Basic residues" evidence="1">
    <location>
        <begin position="71"/>
        <end position="86"/>
    </location>
</feature>
<accession>A0ABN9YJJ3</accession>
<feature type="region of interest" description="Disordered" evidence="1">
    <location>
        <begin position="1"/>
        <end position="22"/>
    </location>
</feature>
<name>A0ABN9YJJ3_9DINO</name>